<keyword evidence="7 9" id="KW-0472">Membrane</keyword>
<dbReference type="InterPro" id="IPR055348">
    <property type="entry name" value="DctQ"/>
</dbReference>
<feature type="transmembrane region" description="Helical" evidence="9">
    <location>
        <begin position="47"/>
        <end position="65"/>
    </location>
</feature>
<keyword evidence="12" id="KW-1185">Reference proteome</keyword>
<comment type="caution">
    <text evidence="11">The sequence shown here is derived from an EMBL/GenBank/DDBJ whole genome shotgun (WGS) entry which is preliminary data.</text>
</comment>
<evidence type="ECO:0000259" key="10">
    <source>
        <dbReference type="Pfam" id="PF04290"/>
    </source>
</evidence>
<dbReference type="Pfam" id="PF04290">
    <property type="entry name" value="DctQ"/>
    <property type="match status" value="1"/>
</dbReference>
<dbReference type="RefSeq" id="WP_216687796.1">
    <property type="nucleotide sequence ID" value="NZ_CAUPKR010000015.1"/>
</dbReference>
<reference evidence="11 12" key="1">
    <citation type="journal article" date="2011" name="Int. J. Syst. Evol. Microbiol.">
        <title>Allobacillus halotolerans gen. nov., sp. nov. isolated from shrimp paste.</title>
        <authorList>
            <person name="Sheu S.Y."/>
            <person name="Arun A.B."/>
            <person name="Jiang S.R."/>
            <person name="Young C.C."/>
            <person name="Chen W.M."/>
        </authorList>
    </citation>
    <scope>NUCLEOTIDE SEQUENCE [LARGE SCALE GENOMIC DNA]</scope>
    <source>
        <strain evidence="11 12">LMG 24826</strain>
    </source>
</reference>
<accession>A0ABS6GTD0</accession>
<evidence type="ECO:0000313" key="12">
    <source>
        <dbReference type="Proteomes" id="UP000812672"/>
    </source>
</evidence>
<evidence type="ECO:0000256" key="9">
    <source>
        <dbReference type="SAM" id="Phobius"/>
    </source>
</evidence>
<keyword evidence="4" id="KW-0997">Cell inner membrane</keyword>
<dbReference type="EMBL" id="JAHLZF010000023">
    <property type="protein sequence ID" value="MBU6081815.1"/>
    <property type="molecule type" value="Genomic_DNA"/>
</dbReference>
<keyword evidence="6 9" id="KW-1133">Transmembrane helix</keyword>
<feature type="domain" description="Tripartite ATP-independent periplasmic transporters DctQ component" evidence="10">
    <location>
        <begin position="23"/>
        <end position="151"/>
    </location>
</feature>
<evidence type="ECO:0000256" key="4">
    <source>
        <dbReference type="ARBA" id="ARBA00022519"/>
    </source>
</evidence>
<dbReference type="PANTHER" id="PTHR35011">
    <property type="entry name" value="2,3-DIKETO-L-GULONATE TRAP TRANSPORTER SMALL PERMEASE PROTEIN YIAM"/>
    <property type="match status" value="1"/>
</dbReference>
<proteinExistence type="inferred from homology"/>
<gene>
    <name evidence="11" type="ORF">KQ486_12400</name>
</gene>
<organism evidence="11 12">
    <name type="scientific">Allobacillus halotolerans</name>
    <dbReference type="NCBI Taxonomy" id="570278"/>
    <lineage>
        <taxon>Bacteria</taxon>
        <taxon>Bacillati</taxon>
        <taxon>Bacillota</taxon>
        <taxon>Bacilli</taxon>
        <taxon>Bacillales</taxon>
        <taxon>Bacillaceae</taxon>
        <taxon>Allobacillus</taxon>
    </lineage>
</organism>
<dbReference type="InterPro" id="IPR007387">
    <property type="entry name" value="TRAP_DctQ"/>
</dbReference>
<evidence type="ECO:0000256" key="5">
    <source>
        <dbReference type="ARBA" id="ARBA00022692"/>
    </source>
</evidence>
<feature type="transmembrane region" description="Helical" evidence="9">
    <location>
        <begin position="86"/>
        <end position="107"/>
    </location>
</feature>
<name>A0ABS6GTD0_9BACI</name>
<comment type="similarity">
    <text evidence="8">Belongs to the TRAP transporter small permease family.</text>
</comment>
<feature type="transmembrane region" description="Helical" evidence="9">
    <location>
        <begin position="12"/>
        <end position="35"/>
    </location>
</feature>
<evidence type="ECO:0000256" key="8">
    <source>
        <dbReference type="ARBA" id="ARBA00038436"/>
    </source>
</evidence>
<keyword evidence="2" id="KW-0813">Transport</keyword>
<sequence>MKKLLNGIANVYLFIALVGMAILVVMMFYEIIMRYFFSSSMVWSHEFFSFLIVWITFMGFGKLIVDREDIMITFLVDKFNPLGKRIMGVFNTLLLLGTAIVMFYYSIQLTMSGFARTTLIMKAPMAWYYIPLALLMALVVLTSIYHVIAVAKGHVDIYHPEEGDHS</sequence>
<dbReference type="Proteomes" id="UP000812672">
    <property type="component" value="Unassembled WGS sequence"/>
</dbReference>
<evidence type="ECO:0000256" key="3">
    <source>
        <dbReference type="ARBA" id="ARBA00022475"/>
    </source>
</evidence>
<evidence type="ECO:0000256" key="2">
    <source>
        <dbReference type="ARBA" id="ARBA00022448"/>
    </source>
</evidence>
<evidence type="ECO:0000256" key="6">
    <source>
        <dbReference type="ARBA" id="ARBA00022989"/>
    </source>
</evidence>
<comment type="subcellular location">
    <subcellularLocation>
        <location evidence="1">Cell inner membrane</location>
        <topology evidence="1">Multi-pass membrane protein</topology>
    </subcellularLocation>
</comment>
<keyword evidence="5 9" id="KW-0812">Transmembrane</keyword>
<dbReference type="PANTHER" id="PTHR35011:SF2">
    <property type="entry name" value="2,3-DIKETO-L-GULONATE TRAP TRANSPORTER SMALL PERMEASE PROTEIN YIAM"/>
    <property type="match status" value="1"/>
</dbReference>
<evidence type="ECO:0000256" key="1">
    <source>
        <dbReference type="ARBA" id="ARBA00004429"/>
    </source>
</evidence>
<keyword evidence="3" id="KW-1003">Cell membrane</keyword>
<evidence type="ECO:0000256" key="7">
    <source>
        <dbReference type="ARBA" id="ARBA00023136"/>
    </source>
</evidence>
<evidence type="ECO:0000313" key="11">
    <source>
        <dbReference type="EMBL" id="MBU6081815.1"/>
    </source>
</evidence>
<protein>
    <submittedName>
        <fullName evidence="11">TRAP transporter small permease</fullName>
    </submittedName>
</protein>
<feature type="transmembrane region" description="Helical" evidence="9">
    <location>
        <begin position="127"/>
        <end position="148"/>
    </location>
</feature>